<dbReference type="AlphaFoldDB" id="A0ABC8QSZ7"/>
<gene>
    <name evidence="1" type="ORF">ILEXP_LOCUS2486</name>
</gene>
<accession>A0ABC8QSZ7</accession>
<evidence type="ECO:0000313" key="1">
    <source>
        <dbReference type="EMBL" id="CAK9135532.1"/>
    </source>
</evidence>
<proteinExistence type="predicted"/>
<sequence>MLRQLYRTTTDEYQFWHIHNQIEDTPSPISDVGLYITHYRLGKKNRQQPVLVQNRKLEVGAFCFSSFLHSTRKLMNLIAKHIFISDNPKLLHSKSQKQCK</sequence>
<evidence type="ECO:0000313" key="2">
    <source>
        <dbReference type="Proteomes" id="UP001642360"/>
    </source>
</evidence>
<protein>
    <submittedName>
        <fullName evidence="1">Uncharacterized protein</fullName>
    </submittedName>
</protein>
<organism evidence="1 2">
    <name type="scientific">Ilex paraguariensis</name>
    <name type="common">yerba mate</name>
    <dbReference type="NCBI Taxonomy" id="185542"/>
    <lineage>
        <taxon>Eukaryota</taxon>
        <taxon>Viridiplantae</taxon>
        <taxon>Streptophyta</taxon>
        <taxon>Embryophyta</taxon>
        <taxon>Tracheophyta</taxon>
        <taxon>Spermatophyta</taxon>
        <taxon>Magnoliopsida</taxon>
        <taxon>eudicotyledons</taxon>
        <taxon>Gunneridae</taxon>
        <taxon>Pentapetalae</taxon>
        <taxon>asterids</taxon>
        <taxon>campanulids</taxon>
        <taxon>Aquifoliales</taxon>
        <taxon>Aquifoliaceae</taxon>
        <taxon>Ilex</taxon>
    </lineage>
</organism>
<dbReference type="Proteomes" id="UP001642360">
    <property type="component" value="Unassembled WGS sequence"/>
</dbReference>
<name>A0ABC8QSZ7_9AQUA</name>
<keyword evidence="2" id="KW-1185">Reference proteome</keyword>
<dbReference type="EMBL" id="CAUOFW020000716">
    <property type="protein sequence ID" value="CAK9135532.1"/>
    <property type="molecule type" value="Genomic_DNA"/>
</dbReference>
<reference evidence="1 2" key="1">
    <citation type="submission" date="2024-02" db="EMBL/GenBank/DDBJ databases">
        <authorList>
            <person name="Vignale AGUSTIN F."/>
            <person name="Sosa J E."/>
            <person name="Modenutti C."/>
        </authorList>
    </citation>
    <scope>NUCLEOTIDE SEQUENCE [LARGE SCALE GENOMIC DNA]</scope>
</reference>
<comment type="caution">
    <text evidence="1">The sequence shown here is derived from an EMBL/GenBank/DDBJ whole genome shotgun (WGS) entry which is preliminary data.</text>
</comment>